<sequence length="22" mass="2696">MQIRGIKKFLSDWRQNSSESRE</sequence>
<organism evidence="1 2">
    <name type="scientific">Triticum urartu</name>
    <name type="common">Red wild einkorn</name>
    <name type="synonym">Crithodium urartu</name>
    <dbReference type="NCBI Taxonomy" id="4572"/>
    <lineage>
        <taxon>Eukaryota</taxon>
        <taxon>Viridiplantae</taxon>
        <taxon>Streptophyta</taxon>
        <taxon>Embryophyta</taxon>
        <taxon>Tracheophyta</taxon>
        <taxon>Spermatophyta</taxon>
        <taxon>Magnoliopsida</taxon>
        <taxon>Liliopsida</taxon>
        <taxon>Poales</taxon>
        <taxon>Poaceae</taxon>
        <taxon>BOP clade</taxon>
        <taxon>Pooideae</taxon>
        <taxon>Triticodae</taxon>
        <taxon>Triticeae</taxon>
        <taxon>Triticinae</taxon>
        <taxon>Triticum</taxon>
    </lineage>
</organism>
<keyword evidence="2" id="KW-1185">Reference proteome</keyword>
<reference evidence="1" key="3">
    <citation type="submission" date="2022-06" db="UniProtKB">
        <authorList>
            <consortium name="EnsemblPlants"/>
        </authorList>
    </citation>
    <scope>IDENTIFICATION</scope>
</reference>
<evidence type="ECO:0000313" key="1">
    <source>
        <dbReference type="EnsemblPlants" id="TuG1812G0200002456.01.T02"/>
    </source>
</evidence>
<dbReference type="EnsemblPlants" id="TuG1812G0200002456.01.T02">
    <property type="protein sequence ID" value="TuG1812G0200002456.01.T02"/>
    <property type="gene ID" value="TuG1812G0200002456.01"/>
</dbReference>
<evidence type="ECO:0000313" key="2">
    <source>
        <dbReference type="Proteomes" id="UP000015106"/>
    </source>
</evidence>
<protein>
    <submittedName>
        <fullName evidence="1">Uncharacterized protein</fullName>
    </submittedName>
</protein>
<reference evidence="1" key="2">
    <citation type="submission" date="2018-03" db="EMBL/GenBank/DDBJ databases">
        <title>The Triticum urartu genome reveals the dynamic nature of wheat genome evolution.</title>
        <authorList>
            <person name="Ling H."/>
            <person name="Ma B."/>
            <person name="Shi X."/>
            <person name="Liu H."/>
            <person name="Dong L."/>
            <person name="Sun H."/>
            <person name="Cao Y."/>
            <person name="Gao Q."/>
            <person name="Zheng S."/>
            <person name="Li Y."/>
            <person name="Yu Y."/>
            <person name="Du H."/>
            <person name="Qi M."/>
            <person name="Li Y."/>
            <person name="Yu H."/>
            <person name="Cui Y."/>
            <person name="Wang N."/>
            <person name="Chen C."/>
            <person name="Wu H."/>
            <person name="Zhao Y."/>
            <person name="Zhang J."/>
            <person name="Li Y."/>
            <person name="Zhou W."/>
            <person name="Zhang B."/>
            <person name="Hu W."/>
            <person name="Eijk M."/>
            <person name="Tang J."/>
            <person name="Witsenboer H."/>
            <person name="Zhao S."/>
            <person name="Li Z."/>
            <person name="Zhang A."/>
            <person name="Wang D."/>
            <person name="Liang C."/>
        </authorList>
    </citation>
    <scope>NUCLEOTIDE SEQUENCE [LARGE SCALE GENOMIC DNA]</scope>
    <source>
        <strain evidence="1">cv. G1812</strain>
    </source>
</reference>
<reference evidence="2" key="1">
    <citation type="journal article" date="2013" name="Nature">
        <title>Draft genome of the wheat A-genome progenitor Triticum urartu.</title>
        <authorList>
            <person name="Ling H.Q."/>
            <person name="Zhao S."/>
            <person name="Liu D."/>
            <person name="Wang J."/>
            <person name="Sun H."/>
            <person name="Zhang C."/>
            <person name="Fan H."/>
            <person name="Li D."/>
            <person name="Dong L."/>
            <person name="Tao Y."/>
            <person name="Gao C."/>
            <person name="Wu H."/>
            <person name="Li Y."/>
            <person name="Cui Y."/>
            <person name="Guo X."/>
            <person name="Zheng S."/>
            <person name="Wang B."/>
            <person name="Yu K."/>
            <person name="Liang Q."/>
            <person name="Yang W."/>
            <person name="Lou X."/>
            <person name="Chen J."/>
            <person name="Feng M."/>
            <person name="Jian J."/>
            <person name="Zhang X."/>
            <person name="Luo G."/>
            <person name="Jiang Y."/>
            <person name="Liu J."/>
            <person name="Wang Z."/>
            <person name="Sha Y."/>
            <person name="Zhang B."/>
            <person name="Wu H."/>
            <person name="Tang D."/>
            <person name="Shen Q."/>
            <person name="Xue P."/>
            <person name="Zou S."/>
            <person name="Wang X."/>
            <person name="Liu X."/>
            <person name="Wang F."/>
            <person name="Yang Y."/>
            <person name="An X."/>
            <person name="Dong Z."/>
            <person name="Zhang K."/>
            <person name="Zhang X."/>
            <person name="Luo M.C."/>
            <person name="Dvorak J."/>
            <person name="Tong Y."/>
            <person name="Wang J."/>
            <person name="Yang H."/>
            <person name="Li Z."/>
            <person name="Wang D."/>
            <person name="Zhang A."/>
            <person name="Wang J."/>
        </authorList>
    </citation>
    <scope>NUCLEOTIDE SEQUENCE</scope>
    <source>
        <strain evidence="2">cv. G1812</strain>
    </source>
</reference>
<name>A0A8R7TGH2_TRIUA</name>
<dbReference type="AlphaFoldDB" id="A0A8R7TGH2"/>
<dbReference type="Proteomes" id="UP000015106">
    <property type="component" value="Chromosome 2"/>
</dbReference>
<dbReference type="Gramene" id="TuG1812G0200002456.01.T02">
    <property type="protein sequence ID" value="TuG1812G0200002456.01.T02"/>
    <property type="gene ID" value="TuG1812G0200002456.01"/>
</dbReference>
<accession>A0A8R7TGH2</accession>
<proteinExistence type="predicted"/>